<dbReference type="EMBL" id="LUKJ01000002">
    <property type="protein sequence ID" value="KZN20590.1"/>
    <property type="molecule type" value="Genomic_DNA"/>
</dbReference>
<evidence type="ECO:0000313" key="4">
    <source>
        <dbReference type="Proteomes" id="UP000076489"/>
    </source>
</evidence>
<feature type="transmembrane region" description="Helical" evidence="2">
    <location>
        <begin position="65"/>
        <end position="84"/>
    </location>
</feature>
<evidence type="ECO:0000256" key="1">
    <source>
        <dbReference type="SAM" id="MobiDB-lite"/>
    </source>
</evidence>
<protein>
    <submittedName>
        <fullName evidence="3">Uncharacterized protein</fullName>
    </submittedName>
</protein>
<keyword evidence="2" id="KW-1133">Transmembrane helix</keyword>
<feature type="compositionally biased region" description="Basic and acidic residues" evidence="1">
    <location>
        <begin position="214"/>
        <end position="227"/>
    </location>
</feature>
<reference evidence="4" key="1">
    <citation type="submission" date="2016-03" db="EMBL/GenBank/DDBJ databases">
        <authorList>
            <person name="Ray J."/>
            <person name="Price M."/>
            <person name="Deutschbauer A."/>
        </authorList>
    </citation>
    <scope>NUCLEOTIDE SEQUENCE [LARGE SCALE GENOMIC DNA]</scope>
    <source>
        <strain evidence="4">FW300-N1B4</strain>
    </source>
</reference>
<organism evidence="3 4">
    <name type="scientific">Pseudomonas fluorescens</name>
    <dbReference type="NCBI Taxonomy" id="294"/>
    <lineage>
        <taxon>Bacteria</taxon>
        <taxon>Pseudomonadati</taxon>
        <taxon>Pseudomonadota</taxon>
        <taxon>Gammaproteobacteria</taxon>
        <taxon>Pseudomonadales</taxon>
        <taxon>Pseudomonadaceae</taxon>
        <taxon>Pseudomonas</taxon>
    </lineage>
</organism>
<evidence type="ECO:0000256" key="2">
    <source>
        <dbReference type="SAM" id="Phobius"/>
    </source>
</evidence>
<feature type="compositionally biased region" description="Low complexity" evidence="1">
    <location>
        <begin position="228"/>
        <end position="245"/>
    </location>
</feature>
<dbReference type="Proteomes" id="UP000076489">
    <property type="component" value="Unassembled WGS sequence"/>
</dbReference>
<comment type="caution">
    <text evidence="3">The sequence shown here is derived from an EMBL/GenBank/DDBJ whole genome shotgun (WGS) entry which is preliminary data.</text>
</comment>
<dbReference type="AlphaFoldDB" id="A0A166QNJ9"/>
<proteinExistence type="predicted"/>
<feature type="region of interest" description="Disordered" evidence="1">
    <location>
        <begin position="203"/>
        <end position="245"/>
    </location>
</feature>
<keyword evidence="2" id="KW-0812">Transmembrane</keyword>
<feature type="transmembrane region" description="Helical" evidence="2">
    <location>
        <begin position="32"/>
        <end position="53"/>
    </location>
</feature>
<accession>A0A166QNJ9</accession>
<reference evidence="3 4" key="2">
    <citation type="journal article" date="2018" name="Nature">
        <title>Mutant phenotypes for thousands of bacterial genes of unknown function.</title>
        <authorList>
            <person name="Price M.N."/>
            <person name="Wetmore K.M."/>
            <person name="Waters R.J."/>
            <person name="Callaghan M."/>
            <person name="Ray J."/>
            <person name="Liu H."/>
            <person name="Kuehl J.V."/>
            <person name="Melnyk R.A."/>
            <person name="Lamson J.S."/>
            <person name="Suh Y."/>
            <person name="Carlson H.K."/>
            <person name="Esquivel Z."/>
            <person name="Sadeeshkumar H."/>
            <person name="Chakraborty R."/>
            <person name="Zane G.M."/>
            <person name="Rubin B.E."/>
            <person name="Wall J.D."/>
            <person name="Visel A."/>
            <person name="Bristow J."/>
            <person name="Blow M.J."/>
            <person name="Arkin A.P."/>
            <person name="Deutschbauer A.M."/>
        </authorList>
    </citation>
    <scope>NUCLEOTIDE SEQUENCE [LARGE SCALE GENOMIC DNA]</scope>
    <source>
        <strain evidence="3 4">FW300-N1B4</strain>
    </source>
</reference>
<keyword evidence="2" id="KW-0472">Membrane</keyword>
<gene>
    <name evidence="3" type="ORF">A1D17_03360</name>
</gene>
<sequence length="245" mass="26741">MFPIITNALNFVRQGSFDRSIFAFKATWNRTYFCALVCLVMLVLSTLCALLIADPLLASGLLDHVYQPKGIIVGVVLCLVMYTVRDFLVAYHADIVMNQRIAQANNWLRYGSYVVRTSTGTQTFSMGQALMLASRAKDSEDGLHVSCIVVADGVPTLVTVRVDSACTVIGEGIIDEDQIRSMLEDAAGEWRYDVAEQIGLTFEKHAPMGATPNDKPERPARRTEKHSGPLSTPGSLSLTGSGAKH</sequence>
<dbReference type="RefSeq" id="WP_063340638.1">
    <property type="nucleotide sequence ID" value="NZ_LUKJ01000002.1"/>
</dbReference>
<evidence type="ECO:0000313" key="3">
    <source>
        <dbReference type="EMBL" id="KZN20590.1"/>
    </source>
</evidence>
<name>A0A166QNJ9_PSEFL</name>